<dbReference type="AlphaFoldDB" id="A0AAV4LXQ0"/>
<name>A0AAV4LXQ0_BABCB</name>
<dbReference type="EMBL" id="BPLF01000003">
    <property type="protein sequence ID" value="GIX64854.1"/>
    <property type="molecule type" value="Genomic_DNA"/>
</dbReference>
<dbReference type="GeneID" id="94196335"/>
<dbReference type="RefSeq" id="XP_067716923.1">
    <property type="nucleotide sequence ID" value="XM_067860822.1"/>
</dbReference>
<evidence type="ECO:0000313" key="1">
    <source>
        <dbReference type="EMBL" id="GIX64854.1"/>
    </source>
</evidence>
<keyword evidence="2" id="KW-1185">Reference proteome</keyword>
<proteinExistence type="predicted"/>
<reference evidence="1 2" key="1">
    <citation type="submission" date="2021-06" db="EMBL/GenBank/DDBJ databases">
        <title>Genome sequence of Babesia caballi.</title>
        <authorList>
            <person name="Yamagishi J."/>
            <person name="Kidaka T."/>
            <person name="Ochi A."/>
        </authorList>
    </citation>
    <scope>NUCLEOTIDE SEQUENCE [LARGE SCALE GENOMIC DNA]</scope>
    <source>
        <strain evidence="1">USDA-D6B2</strain>
    </source>
</reference>
<accession>A0AAV4LXQ0</accession>
<dbReference type="Proteomes" id="UP001497744">
    <property type="component" value="Unassembled WGS sequence"/>
</dbReference>
<evidence type="ECO:0000313" key="2">
    <source>
        <dbReference type="Proteomes" id="UP001497744"/>
    </source>
</evidence>
<organism evidence="1 2">
    <name type="scientific">Babesia caballi</name>
    <dbReference type="NCBI Taxonomy" id="5871"/>
    <lineage>
        <taxon>Eukaryota</taxon>
        <taxon>Sar</taxon>
        <taxon>Alveolata</taxon>
        <taxon>Apicomplexa</taxon>
        <taxon>Aconoidasida</taxon>
        <taxon>Piroplasmida</taxon>
        <taxon>Babesiidae</taxon>
        <taxon>Babesia</taxon>
    </lineage>
</organism>
<gene>
    <name evidence="1" type="ORF">BcabD6B2_42890</name>
</gene>
<protein>
    <submittedName>
        <fullName evidence="1">Variant erythrocyte surface antigen-1 family protein</fullName>
    </submittedName>
</protein>
<comment type="caution">
    <text evidence="1">The sequence shown here is derived from an EMBL/GenBank/DDBJ whole genome shotgun (WGS) entry which is preliminary data.</text>
</comment>
<sequence>MGVDQKNSLTDWPDNLKDVIDWFLRVGGKDKESQGDDKKDKLKDAVKSLNGFTTATNGLGTFHIEGLFDSVTKALQHLIGYGGTYQLEGKGIGSVSGYTSSYSDQATWNGGWDAGSTDANKAASIFLGSMPMVYYFVTYLYFKFTVGRDGWSGESLTNSHSGLRHFMLEMEFSSSQLNGNKSGSGIVELMTDFPYGFDGLKIVGRTGNSYEDFLKKLEQKHGETKITKPIACPLYTLHRSAKAYLESKFKEPKANEDDENISTIKTKLESFKKACNSAYDLEEEFDKFLKEINVTQSATSKNGDSSLQSSSAGAAVGGVLGTAALGAGAALATNVGGITTTLQSFIPLFK</sequence>